<evidence type="ECO:0000256" key="3">
    <source>
        <dbReference type="ARBA" id="ARBA00022723"/>
    </source>
</evidence>
<keyword evidence="6 7" id="KW-0408">Iron</keyword>
<dbReference type="Pfam" id="PF06052">
    <property type="entry name" value="3-HAO"/>
    <property type="match status" value="1"/>
</dbReference>
<feature type="binding site" evidence="7">
    <location>
        <position position="49"/>
    </location>
    <ligand>
        <name>O2</name>
        <dbReference type="ChEBI" id="CHEBI:15379"/>
    </ligand>
</feature>
<evidence type="ECO:0000256" key="5">
    <source>
        <dbReference type="ARBA" id="ARBA00023002"/>
    </source>
</evidence>
<gene>
    <name evidence="7" type="primary">nbaC</name>
    <name evidence="8" type="ORF">EVS81_03245</name>
</gene>
<dbReference type="SUPFAM" id="SSF51182">
    <property type="entry name" value="RmlC-like cupins"/>
    <property type="match status" value="1"/>
</dbReference>
<feature type="binding site" evidence="7">
    <location>
        <position position="101"/>
    </location>
    <ligand>
        <name>substrate</name>
    </ligand>
</feature>
<comment type="pathway">
    <text evidence="7">Cofactor biosynthesis; NAD(+) biosynthesis; quinolinate from L-kynurenine: step 3/3.</text>
</comment>
<feature type="binding site" evidence="7">
    <location>
        <position position="59"/>
    </location>
    <ligand>
        <name>substrate</name>
    </ligand>
</feature>
<proteinExistence type="inferred from homology"/>
<organism evidence="8 9">
    <name type="scientific">Leucobacter triazinivorans</name>
    <dbReference type="NCBI Taxonomy" id="1784719"/>
    <lineage>
        <taxon>Bacteria</taxon>
        <taxon>Bacillati</taxon>
        <taxon>Actinomycetota</taxon>
        <taxon>Actinomycetes</taxon>
        <taxon>Micrococcales</taxon>
        <taxon>Microbacteriaceae</taxon>
        <taxon>Leucobacter</taxon>
    </lineage>
</organism>
<dbReference type="CDD" id="cd06123">
    <property type="entry name" value="cupin_HAO"/>
    <property type="match status" value="1"/>
</dbReference>
<evidence type="ECO:0000313" key="9">
    <source>
        <dbReference type="Proteomes" id="UP000289260"/>
    </source>
</evidence>
<dbReference type="PANTHER" id="PTHR15497">
    <property type="entry name" value="3-HYDROXYANTHRANILATE 3,4-DIOXYGENASE"/>
    <property type="match status" value="1"/>
</dbReference>
<name>A0A4P6KDH1_9MICO</name>
<dbReference type="UniPathway" id="UPA00253">
    <property type="reaction ID" value="UER00330"/>
</dbReference>
<dbReference type="NCBIfam" id="TIGR03037">
    <property type="entry name" value="anthran_nbaC"/>
    <property type="match status" value="1"/>
</dbReference>
<feature type="binding site" evidence="7">
    <location>
        <position position="164"/>
    </location>
    <ligand>
        <name>Fe cation</name>
        <dbReference type="ChEBI" id="CHEBI:24875"/>
        <label>2</label>
    </ligand>
</feature>
<dbReference type="HAMAP" id="MF_00825">
    <property type="entry name" value="3_HAO"/>
    <property type="match status" value="1"/>
</dbReference>
<dbReference type="Proteomes" id="UP000289260">
    <property type="component" value="Chromosome"/>
</dbReference>
<feature type="binding site" evidence="7">
    <location>
        <position position="112"/>
    </location>
    <ligand>
        <name>substrate</name>
    </ligand>
</feature>
<comment type="cofactor">
    <cofactor evidence="7">
        <name>Fe(2+)</name>
        <dbReference type="ChEBI" id="CHEBI:29033"/>
    </cofactor>
    <text evidence="7">Binds 2 Fe(2+) ions per subunit.</text>
</comment>
<dbReference type="Gene3D" id="2.60.120.10">
    <property type="entry name" value="Jelly Rolls"/>
    <property type="match status" value="1"/>
</dbReference>
<evidence type="ECO:0000256" key="7">
    <source>
        <dbReference type="HAMAP-Rule" id="MF_00825"/>
    </source>
</evidence>
<feature type="binding site" evidence="7">
    <location>
        <position position="167"/>
    </location>
    <ligand>
        <name>Fe cation</name>
        <dbReference type="ChEBI" id="CHEBI:24875"/>
        <label>2</label>
    </ligand>
</feature>
<feature type="binding site" evidence="7">
    <location>
        <position position="127"/>
    </location>
    <ligand>
        <name>Fe cation</name>
        <dbReference type="ChEBI" id="CHEBI:24875"/>
        <label>2</label>
    </ligand>
</feature>
<dbReference type="EC" id="1.13.11.6" evidence="7"/>
<feature type="binding site" evidence="7">
    <location>
        <position position="97"/>
    </location>
    <ligand>
        <name>Fe cation</name>
        <dbReference type="ChEBI" id="CHEBI:24875"/>
        <label>1</label>
        <note>catalytic</note>
    </ligand>
</feature>
<keyword evidence="9" id="KW-1185">Reference proteome</keyword>
<evidence type="ECO:0000256" key="2">
    <source>
        <dbReference type="ARBA" id="ARBA00022642"/>
    </source>
</evidence>
<feature type="binding site" evidence="7">
    <location>
        <position position="130"/>
    </location>
    <ligand>
        <name>Fe cation</name>
        <dbReference type="ChEBI" id="CHEBI:24875"/>
        <label>2</label>
    </ligand>
</feature>
<accession>A0A4P6KDH1</accession>
<dbReference type="NCBIfam" id="NF009763">
    <property type="entry name" value="PRK13264.1"/>
    <property type="match status" value="1"/>
</dbReference>
<keyword evidence="5 7" id="KW-0560">Oxidoreductase</keyword>
<feature type="binding site" evidence="7">
    <location>
        <position position="53"/>
    </location>
    <ligand>
        <name>Fe cation</name>
        <dbReference type="ChEBI" id="CHEBI:24875"/>
        <label>1</label>
        <note>catalytic</note>
    </ligand>
</feature>
<dbReference type="GO" id="GO:0008198">
    <property type="term" value="F:ferrous iron binding"/>
    <property type="evidence" value="ECO:0007669"/>
    <property type="project" value="UniProtKB-UniRule"/>
</dbReference>
<comment type="similarity">
    <text evidence="7">Belongs to the 3-HAO family.</text>
</comment>
<dbReference type="InterPro" id="IPR011051">
    <property type="entry name" value="RmlC_Cupin_sf"/>
</dbReference>
<keyword evidence="2 7" id="KW-0662">Pyridine nucleotide biosynthesis</keyword>
<dbReference type="InterPro" id="IPR010329">
    <property type="entry name" value="3hydroanth_dOase"/>
</dbReference>
<protein>
    <recommendedName>
        <fullName evidence="7">3-hydroxyanthranilate 3,4-dioxygenase</fullName>
        <ecNumber evidence="7">1.13.11.6</ecNumber>
    </recommendedName>
    <alternativeName>
        <fullName evidence="7">3-hydroxyanthranilate oxygenase</fullName>
        <shortName evidence="7">3-HAO</shortName>
    </alternativeName>
    <alternativeName>
        <fullName evidence="7">3-hydroxyanthranilic acid dioxygenase</fullName>
        <shortName evidence="7">HAD</shortName>
    </alternativeName>
</protein>
<comment type="catalytic activity">
    <reaction evidence="7">
        <text>3-hydroxyanthranilate + O2 = (2Z,4Z)-2-amino-3-carboxymuconate 6-semialdehyde</text>
        <dbReference type="Rhea" id="RHEA:17953"/>
        <dbReference type="ChEBI" id="CHEBI:15379"/>
        <dbReference type="ChEBI" id="CHEBI:36559"/>
        <dbReference type="ChEBI" id="CHEBI:77612"/>
        <dbReference type="EC" id="1.13.11.6"/>
    </reaction>
</comment>
<dbReference type="RefSeq" id="WP_130109110.1">
    <property type="nucleotide sequence ID" value="NZ_CP035806.1"/>
</dbReference>
<evidence type="ECO:0000256" key="1">
    <source>
        <dbReference type="ARBA" id="ARBA00002752"/>
    </source>
</evidence>
<evidence type="ECO:0000256" key="6">
    <source>
        <dbReference type="ARBA" id="ARBA00023004"/>
    </source>
</evidence>
<dbReference type="EMBL" id="CP035806">
    <property type="protein sequence ID" value="QBE47961.1"/>
    <property type="molecule type" value="Genomic_DNA"/>
</dbReference>
<dbReference type="GO" id="GO:0006569">
    <property type="term" value="P:L-tryptophan catabolic process"/>
    <property type="evidence" value="ECO:0007669"/>
    <property type="project" value="UniProtKB-UniRule"/>
</dbReference>
<dbReference type="PANTHER" id="PTHR15497:SF1">
    <property type="entry name" value="3-HYDROXYANTHRANILATE 3,4-DIOXYGENASE"/>
    <property type="match status" value="1"/>
</dbReference>
<evidence type="ECO:0000256" key="4">
    <source>
        <dbReference type="ARBA" id="ARBA00022964"/>
    </source>
</evidence>
<evidence type="ECO:0000313" key="8">
    <source>
        <dbReference type="EMBL" id="QBE47961.1"/>
    </source>
</evidence>
<sequence length="175" mass="20068">MSTPVPPVMNLQKWLAENAHLLQPPVNNKQIFPLSEDYILMLVGGPNQRHDWHNEPYEEWFYQIKGNAHVLVQGESGAERIDIREGEMWLLPRNTWHSPQRPEADSLGLVVERVRAAGTTEKFGWFCENCNFLLHEVSVQLENIETDLPVVYNEFHDDLSKRECPGCGTLHPGKG</sequence>
<dbReference type="GO" id="GO:0000334">
    <property type="term" value="F:3-hydroxyanthranilate 3,4-dioxygenase activity"/>
    <property type="evidence" value="ECO:0007669"/>
    <property type="project" value="UniProtKB-UniRule"/>
</dbReference>
<dbReference type="InterPro" id="IPR014710">
    <property type="entry name" value="RmlC-like_jellyroll"/>
</dbReference>
<dbReference type="OrthoDB" id="5002379at2"/>
<feature type="binding site" evidence="7">
    <location>
        <position position="59"/>
    </location>
    <ligand>
        <name>Fe cation</name>
        <dbReference type="ChEBI" id="CHEBI:24875"/>
        <label>1</label>
        <note>catalytic</note>
    </ligand>
</feature>
<keyword evidence="4 7" id="KW-0223">Dioxygenase</keyword>
<dbReference type="KEGG" id="ltr:EVS81_03245"/>
<dbReference type="GO" id="GO:0019805">
    <property type="term" value="P:quinolinate biosynthetic process"/>
    <property type="evidence" value="ECO:0007669"/>
    <property type="project" value="UniProtKB-UniRule"/>
</dbReference>
<reference evidence="8 9" key="1">
    <citation type="submission" date="2019-02" db="EMBL/GenBank/DDBJ databases">
        <authorList>
            <person name="Sun L."/>
            <person name="Pan D."/>
            <person name="Wu X."/>
        </authorList>
    </citation>
    <scope>NUCLEOTIDE SEQUENCE [LARGE SCALE GENOMIC DNA]</scope>
    <source>
        <strain evidence="8 9">JW-1</strain>
    </source>
</reference>
<dbReference type="GO" id="GO:0009435">
    <property type="term" value="P:NAD+ biosynthetic process"/>
    <property type="evidence" value="ECO:0007669"/>
    <property type="project" value="UniProtKB-UniPathway"/>
</dbReference>
<comment type="function">
    <text evidence="1 7">Catalyzes the oxidative ring opening of 3-hydroxyanthranilate to 2-amino-3-carboxymuconate semialdehyde, which spontaneously cyclizes to quinolinate.</text>
</comment>
<keyword evidence="3 7" id="KW-0479">Metal-binding</keyword>
<dbReference type="GO" id="GO:0043420">
    <property type="term" value="P:anthranilate metabolic process"/>
    <property type="evidence" value="ECO:0007669"/>
    <property type="project" value="UniProtKB-UniRule"/>
</dbReference>
<dbReference type="AlphaFoldDB" id="A0A4P6KDH1"/>